<feature type="domain" description="DHHA1" evidence="2">
    <location>
        <begin position="228"/>
        <end position="313"/>
    </location>
</feature>
<evidence type="ECO:0000259" key="2">
    <source>
        <dbReference type="Pfam" id="PF02272"/>
    </source>
</evidence>
<sequence>MNTQFLAAKKAIDASEKILLASHDEPDGDALGSMLALKFSFEKLGKKADIFCASDIPENLKFLPGVEHIKKSVEPVYDLLFGVDYGDLKRLEGVTLDIPIITFDHHPLINQAGEIKVVDTNFSSTCEIIYQFLTENELKIDKEIATCLLTGIFTDTWSFRHPNTTAKTLKIVGELLLRGAPLRKIVRLINQQKIDIKSKIWSRALANIKQEQELGFIFCFINFEDMQKFNASLNDLAGLASLLCMVPGTKFSLVLSEVAPEKLDGSFRALPNQGVDVSRLAKALGGGGHKLSAGFKTKGRPEDIIEKVKKLISEGGFVNV</sequence>
<gene>
    <name evidence="3" type="ORF">COV84_00665</name>
</gene>
<dbReference type="Gene3D" id="3.90.1640.10">
    <property type="entry name" value="inorganic pyrophosphatase (n-terminal core)"/>
    <property type="match status" value="1"/>
</dbReference>
<dbReference type="Pfam" id="PF01368">
    <property type="entry name" value="DHH"/>
    <property type="match status" value="1"/>
</dbReference>
<dbReference type="PANTHER" id="PTHR47618:SF1">
    <property type="entry name" value="BIFUNCTIONAL OLIGORIBONUCLEASE AND PAP PHOSPHATASE NRNA"/>
    <property type="match status" value="1"/>
</dbReference>
<dbReference type="AlphaFoldDB" id="A0A2H0KTS4"/>
<dbReference type="PANTHER" id="PTHR47618">
    <property type="entry name" value="BIFUNCTIONAL OLIGORIBONUCLEASE AND PAP PHOSPHATASE NRNA"/>
    <property type="match status" value="1"/>
</dbReference>
<evidence type="ECO:0000313" key="4">
    <source>
        <dbReference type="Proteomes" id="UP000229317"/>
    </source>
</evidence>
<feature type="domain" description="DDH" evidence="1">
    <location>
        <begin position="17"/>
        <end position="152"/>
    </location>
</feature>
<dbReference type="EMBL" id="PCVO01000008">
    <property type="protein sequence ID" value="PIQ75550.1"/>
    <property type="molecule type" value="Genomic_DNA"/>
</dbReference>
<dbReference type="SUPFAM" id="SSF64182">
    <property type="entry name" value="DHH phosphoesterases"/>
    <property type="match status" value="1"/>
</dbReference>
<dbReference type="InterPro" id="IPR001667">
    <property type="entry name" value="DDH_dom"/>
</dbReference>
<dbReference type="InterPro" id="IPR003156">
    <property type="entry name" value="DHHA1_dom"/>
</dbReference>
<reference evidence="3 4" key="1">
    <citation type="submission" date="2017-09" db="EMBL/GenBank/DDBJ databases">
        <title>Depth-based differentiation of microbial function through sediment-hosted aquifers and enrichment of novel symbionts in the deep terrestrial subsurface.</title>
        <authorList>
            <person name="Probst A.J."/>
            <person name="Ladd B."/>
            <person name="Jarett J.K."/>
            <person name="Geller-Mcgrath D.E."/>
            <person name="Sieber C.M."/>
            <person name="Emerson J.B."/>
            <person name="Anantharaman K."/>
            <person name="Thomas B.C."/>
            <person name="Malmstrom R."/>
            <person name="Stieglmeier M."/>
            <person name="Klingl A."/>
            <person name="Woyke T."/>
            <person name="Ryan C.M."/>
            <person name="Banfield J.F."/>
        </authorList>
    </citation>
    <scope>NUCLEOTIDE SEQUENCE [LARGE SCALE GENOMIC DNA]</scope>
    <source>
        <strain evidence="3">CG11_big_fil_rev_8_21_14_0_20_40_15</strain>
    </source>
</reference>
<protein>
    <recommendedName>
        <fullName evidence="5">Phosphoesterase</fullName>
    </recommendedName>
</protein>
<name>A0A2H0KTS4_9BACT</name>
<organism evidence="3 4">
    <name type="scientific">Candidatus Portnoybacteria bacterium CG11_big_fil_rev_8_21_14_0_20_40_15</name>
    <dbReference type="NCBI Taxonomy" id="1974817"/>
    <lineage>
        <taxon>Bacteria</taxon>
        <taxon>Candidatus Portnoyibacteriota</taxon>
    </lineage>
</organism>
<evidence type="ECO:0008006" key="5">
    <source>
        <dbReference type="Google" id="ProtNLM"/>
    </source>
</evidence>
<dbReference type="InterPro" id="IPR038763">
    <property type="entry name" value="DHH_sf"/>
</dbReference>
<evidence type="ECO:0000259" key="1">
    <source>
        <dbReference type="Pfam" id="PF01368"/>
    </source>
</evidence>
<evidence type="ECO:0000313" key="3">
    <source>
        <dbReference type="EMBL" id="PIQ75550.1"/>
    </source>
</evidence>
<accession>A0A2H0KTS4</accession>
<proteinExistence type="predicted"/>
<dbReference type="GO" id="GO:0003676">
    <property type="term" value="F:nucleic acid binding"/>
    <property type="evidence" value="ECO:0007669"/>
    <property type="project" value="InterPro"/>
</dbReference>
<comment type="caution">
    <text evidence="3">The sequence shown here is derived from an EMBL/GenBank/DDBJ whole genome shotgun (WGS) entry which is preliminary data.</text>
</comment>
<dbReference type="InterPro" id="IPR051319">
    <property type="entry name" value="Oligoribo/pAp-PDE_c-di-AMP_PDE"/>
</dbReference>
<dbReference type="Pfam" id="PF02272">
    <property type="entry name" value="DHHA1"/>
    <property type="match status" value="1"/>
</dbReference>
<dbReference type="Proteomes" id="UP000229317">
    <property type="component" value="Unassembled WGS sequence"/>
</dbReference>
<dbReference type="Gene3D" id="3.10.310.30">
    <property type="match status" value="1"/>
</dbReference>